<feature type="compositionally biased region" description="Acidic residues" evidence="5">
    <location>
        <begin position="188"/>
        <end position="210"/>
    </location>
</feature>
<evidence type="ECO:0000313" key="8">
    <source>
        <dbReference type="Proteomes" id="UP001049176"/>
    </source>
</evidence>
<keyword evidence="1" id="KW-0808">Transferase</keyword>
<name>A0A9P7UUX2_9AGAR</name>
<feature type="compositionally biased region" description="Acidic residues" evidence="5">
    <location>
        <begin position="285"/>
        <end position="298"/>
    </location>
</feature>
<proteinExistence type="predicted"/>
<evidence type="ECO:0000256" key="1">
    <source>
        <dbReference type="ARBA" id="ARBA00022679"/>
    </source>
</evidence>
<feature type="compositionally biased region" description="Basic residues" evidence="5">
    <location>
        <begin position="638"/>
        <end position="647"/>
    </location>
</feature>
<dbReference type="AlphaFoldDB" id="A0A9P7UUX2"/>
<protein>
    <recommendedName>
        <fullName evidence="6">Protein kinase domain-containing protein</fullName>
    </recommendedName>
</protein>
<dbReference type="PANTHER" id="PTHR44329">
    <property type="entry name" value="SERINE/THREONINE-PROTEIN KINASE TNNI3K-RELATED"/>
    <property type="match status" value="1"/>
</dbReference>
<reference evidence="7" key="1">
    <citation type="journal article" date="2021" name="Genome Biol. Evol.">
        <title>The assembled and annotated genome of the fairy-ring fungus Marasmius oreades.</title>
        <authorList>
            <person name="Hiltunen M."/>
            <person name="Ament-Velasquez S.L."/>
            <person name="Johannesson H."/>
        </authorList>
    </citation>
    <scope>NUCLEOTIDE SEQUENCE</scope>
    <source>
        <strain evidence="7">03SP1</strain>
    </source>
</reference>
<dbReference type="PANTHER" id="PTHR44329:SF288">
    <property type="entry name" value="MITOGEN-ACTIVATED PROTEIN KINASE KINASE KINASE 20"/>
    <property type="match status" value="1"/>
</dbReference>
<keyword evidence="8" id="KW-1185">Reference proteome</keyword>
<feature type="compositionally biased region" description="Polar residues" evidence="5">
    <location>
        <begin position="812"/>
        <end position="821"/>
    </location>
</feature>
<dbReference type="InterPro" id="IPR011009">
    <property type="entry name" value="Kinase-like_dom_sf"/>
</dbReference>
<comment type="caution">
    <text evidence="7">The sequence shown here is derived from an EMBL/GenBank/DDBJ whole genome shotgun (WGS) entry which is preliminary data.</text>
</comment>
<dbReference type="GeneID" id="66078138"/>
<dbReference type="Proteomes" id="UP001049176">
    <property type="component" value="Chromosome 5"/>
</dbReference>
<dbReference type="InterPro" id="IPR001245">
    <property type="entry name" value="Ser-Thr/Tyr_kinase_cat_dom"/>
</dbReference>
<feature type="compositionally biased region" description="Acidic residues" evidence="5">
    <location>
        <begin position="653"/>
        <end position="686"/>
    </location>
</feature>
<feature type="compositionally biased region" description="Low complexity" evidence="5">
    <location>
        <begin position="1"/>
        <end position="10"/>
    </location>
</feature>
<keyword evidence="4" id="KW-0067">ATP-binding</keyword>
<evidence type="ECO:0000256" key="2">
    <source>
        <dbReference type="ARBA" id="ARBA00022741"/>
    </source>
</evidence>
<feature type="compositionally biased region" description="Acidic residues" evidence="5">
    <location>
        <begin position="460"/>
        <end position="473"/>
    </location>
</feature>
<dbReference type="Gene3D" id="1.10.510.10">
    <property type="entry name" value="Transferase(Phosphotransferase) domain 1"/>
    <property type="match status" value="1"/>
</dbReference>
<feature type="compositionally biased region" description="Basic and acidic residues" evidence="5">
    <location>
        <begin position="847"/>
        <end position="867"/>
    </location>
</feature>
<dbReference type="CDD" id="cd13999">
    <property type="entry name" value="STKc_MAP3K-like"/>
    <property type="match status" value="1"/>
</dbReference>
<dbReference type="InterPro" id="IPR000719">
    <property type="entry name" value="Prot_kinase_dom"/>
</dbReference>
<gene>
    <name evidence="7" type="ORF">E1B28_009062</name>
</gene>
<feature type="compositionally biased region" description="Acidic residues" evidence="5">
    <location>
        <begin position="166"/>
        <end position="181"/>
    </location>
</feature>
<dbReference type="PROSITE" id="PS50011">
    <property type="entry name" value="PROTEIN_KINASE_DOM"/>
    <property type="match status" value="1"/>
</dbReference>
<dbReference type="InterPro" id="IPR051681">
    <property type="entry name" value="Ser/Thr_Kinases-Pseudokinases"/>
</dbReference>
<feature type="compositionally biased region" description="Polar residues" evidence="5">
    <location>
        <begin position="100"/>
        <end position="115"/>
    </location>
</feature>
<dbReference type="Gene3D" id="3.30.200.20">
    <property type="entry name" value="Phosphorylase Kinase, domain 1"/>
    <property type="match status" value="1"/>
</dbReference>
<evidence type="ECO:0000256" key="4">
    <source>
        <dbReference type="ARBA" id="ARBA00022840"/>
    </source>
</evidence>
<feature type="compositionally biased region" description="Acidic residues" evidence="5">
    <location>
        <begin position="707"/>
        <end position="763"/>
    </location>
</feature>
<feature type="compositionally biased region" description="Basic and acidic residues" evidence="5">
    <location>
        <begin position="425"/>
        <end position="439"/>
    </location>
</feature>
<dbReference type="OrthoDB" id="4062651at2759"/>
<keyword evidence="3" id="KW-0418">Kinase</keyword>
<dbReference type="KEGG" id="more:E1B28_009062"/>
<feature type="region of interest" description="Disordered" evidence="5">
    <location>
        <begin position="89"/>
        <end position="216"/>
    </location>
</feature>
<feature type="compositionally biased region" description="Low complexity" evidence="5">
    <location>
        <begin position="369"/>
        <end position="401"/>
    </location>
</feature>
<accession>A0A9P7UUX2</accession>
<keyword evidence="2" id="KW-0547">Nucleotide-binding</keyword>
<dbReference type="GO" id="GO:0004674">
    <property type="term" value="F:protein serine/threonine kinase activity"/>
    <property type="evidence" value="ECO:0007669"/>
    <property type="project" value="TreeGrafter"/>
</dbReference>
<feature type="compositionally biased region" description="Polar residues" evidence="5">
    <location>
        <begin position="350"/>
        <end position="368"/>
    </location>
</feature>
<feature type="region of interest" description="Disordered" evidence="5">
    <location>
        <begin position="1"/>
        <end position="35"/>
    </location>
</feature>
<dbReference type="EMBL" id="CM032185">
    <property type="protein sequence ID" value="KAG7092734.1"/>
    <property type="molecule type" value="Genomic_DNA"/>
</dbReference>
<evidence type="ECO:0000256" key="5">
    <source>
        <dbReference type="SAM" id="MobiDB-lite"/>
    </source>
</evidence>
<sequence>MSSPPRSPTSRSRRYPLRRSPPGHHQGTRVLSSALKRVSIPHRKPATPLYVASSHTEDVFRPVLVPLQANLRRLTSRVHLVDKFEPEMHTRIGGKRKRVASTSNENSQTNGSGRQARTGRAPLKRFRSSSYTSEEDYTSSMDIDSDRPLRWGRSLRPRHHSSSMEIDLEDEDEDEDDDEGESCQSESVNEEDGSDDVAQGDEDESDEDNTDEHLLSSAPLRTLTRLRKEELIRLYNLAGLSGNDDPESLTKSRLAEDIIAARDDFASLPPSSPLGRGAGLSDYSSEGECEVEEPEEEVLGAKFLRRRATTNDISHGPGHVKRSSGNPKPLKNRSFSMGHIDNNGPAYGHQRSTSSGTHSRQRSANGECSSINVTRSNRTSSRSSPTNSSSHNASSSTHQTSPPAHHLRSRKISAPTLTLSHQHLKHDLNCKRSKSKESGGGKGRRKQVEFTDVPSNDIKEGEESDLTELEELEAQLKAQPSPRRLRSRDKLSSKDSGSKERIDSKGKEKANSSSSQSSLPPVETLENRRITPMRKAKRQIRSLKEDSEGDVEEEVEEVEDEGEEIAEEEVEEGDEEGDEEGGEEGGEIVEEEFEDEDEGRDEEGEEIAEEEEVDELVSTGTATPPPHARRVNDLTRRTPLRKRLRPRNKIDPSDGDDEQEDMEVGEEDEEETDVEEASEEQDDADAESTASTLVTPKKLRSGKIIGEEEDGDDVEMDVDDEDEAEAEEEAEEDGADGEEEEGDSEDAEGETDEEVVMDQEEDVDLTVATAKTLVRLRRADLVRLCESRSLEPVGTKAQIAEALLQWRDRQQSDFSSPSSTGTVRPPSTVRRRRHRKNASTPVLLRSPNDRVHLDEPRTPPVTEQDKDLELDLGELGLEDREIPPEKLQKLEKIGSGGFKDVFIGKFKGRKVAISEFRGQLSAMDIKELKLLGGFDHPNIVRFLGVSIPENTRETPVMIVSELCTNGDLFDYIRNVNPPTLHKVLSIMLDIARGLEHLHMRKPSVIHRDCKSSNILITSKGTAKIADFGLAKVKQSTRSMVRSLVGTVNWQAPELWHAHPKYNHKVDVFSCACVYWEILQWHMKEKKFPWEGMNEHAIYEIVGSKRQRPSLTGSKKQWCPEIVDLIERMWAHEHQDRPTMSEVVEALEDMLKFY</sequence>
<feature type="region of interest" description="Disordered" evidence="5">
    <location>
        <begin position="265"/>
        <end position="763"/>
    </location>
</feature>
<feature type="compositionally biased region" description="Basic residues" evidence="5">
    <location>
        <begin position="531"/>
        <end position="541"/>
    </location>
</feature>
<feature type="compositionally biased region" description="Basic and acidic residues" evidence="5">
    <location>
        <begin position="488"/>
        <end position="510"/>
    </location>
</feature>
<dbReference type="Pfam" id="PF07714">
    <property type="entry name" value="PK_Tyr_Ser-Thr"/>
    <property type="match status" value="1"/>
</dbReference>
<evidence type="ECO:0000259" key="6">
    <source>
        <dbReference type="PROSITE" id="PS50011"/>
    </source>
</evidence>
<feature type="region of interest" description="Disordered" evidence="5">
    <location>
        <begin position="810"/>
        <end position="867"/>
    </location>
</feature>
<dbReference type="GO" id="GO:0005524">
    <property type="term" value="F:ATP binding"/>
    <property type="evidence" value="ECO:0007669"/>
    <property type="project" value="UniProtKB-KW"/>
</dbReference>
<dbReference type="RefSeq" id="XP_043009204.1">
    <property type="nucleotide sequence ID" value="XM_043153919.1"/>
</dbReference>
<feature type="compositionally biased region" description="Acidic residues" evidence="5">
    <location>
        <begin position="547"/>
        <end position="615"/>
    </location>
</feature>
<evidence type="ECO:0000313" key="7">
    <source>
        <dbReference type="EMBL" id="KAG7092734.1"/>
    </source>
</evidence>
<feature type="domain" description="Protein kinase" evidence="6">
    <location>
        <begin position="887"/>
        <end position="1150"/>
    </location>
</feature>
<organism evidence="7 8">
    <name type="scientific">Marasmius oreades</name>
    <name type="common">fairy-ring Marasmius</name>
    <dbReference type="NCBI Taxonomy" id="181124"/>
    <lineage>
        <taxon>Eukaryota</taxon>
        <taxon>Fungi</taxon>
        <taxon>Dikarya</taxon>
        <taxon>Basidiomycota</taxon>
        <taxon>Agaricomycotina</taxon>
        <taxon>Agaricomycetes</taxon>
        <taxon>Agaricomycetidae</taxon>
        <taxon>Agaricales</taxon>
        <taxon>Marasmiineae</taxon>
        <taxon>Marasmiaceae</taxon>
        <taxon>Marasmius</taxon>
    </lineage>
</organism>
<dbReference type="SUPFAM" id="SSF56112">
    <property type="entry name" value="Protein kinase-like (PK-like)"/>
    <property type="match status" value="1"/>
</dbReference>
<evidence type="ECO:0000256" key="3">
    <source>
        <dbReference type="ARBA" id="ARBA00022777"/>
    </source>
</evidence>